<keyword evidence="7" id="KW-1185">Reference proteome</keyword>
<gene>
    <name evidence="3" type="primary">hisS</name>
    <name evidence="6" type="ORF">HGG69_01625</name>
</gene>
<evidence type="ECO:0000256" key="3">
    <source>
        <dbReference type="HAMAP-Rule" id="MF_00127"/>
    </source>
</evidence>
<name>A0A858U1L9_9MOLU</name>
<organism evidence="6 7">
    <name type="scientific">Mycoplasma phocoenae</name>
    <dbReference type="NCBI Taxonomy" id="754517"/>
    <lineage>
        <taxon>Bacteria</taxon>
        <taxon>Bacillati</taxon>
        <taxon>Mycoplasmatota</taxon>
        <taxon>Mollicutes</taxon>
        <taxon>Mycoplasmataceae</taxon>
        <taxon>Mycoplasma</taxon>
    </lineage>
</organism>
<dbReference type="PIRSF" id="PIRSF001549">
    <property type="entry name" value="His-tRNA_synth"/>
    <property type="match status" value="1"/>
</dbReference>
<dbReference type="GO" id="GO:0005524">
    <property type="term" value="F:ATP binding"/>
    <property type="evidence" value="ECO:0007669"/>
    <property type="project" value="UniProtKB-UniRule"/>
</dbReference>
<evidence type="ECO:0000256" key="2">
    <source>
        <dbReference type="ARBA" id="ARBA00022840"/>
    </source>
</evidence>
<dbReference type="InterPro" id="IPR015807">
    <property type="entry name" value="His-tRNA-ligase"/>
</dbReference>
<keyword evidence="3" id="KW-0648">Protein biosynthesis</keyword>
<evidence type="ECO:0000313" key="6">
    <source>
        <dbReference type="EMBL" id="QJG67014.1"/>
    </source>
</evidence>
<dbReference type="PANTHER" id="PTHR43707">
    <property type="entry name" value="HISTIDYL-TRNA SYNTHETASE"/>
    <property type="match status" value="1"/>
</dbReference>
<feature type="binding site" evidence="4">
    <location>
        <begin position="259"/>
        <end position="260"/>
    </location>
    <ligand>
        <name>L-histidine</name>
        <dbReference type="ChEBI" id="CHEBI:57595"/>
    </ligand>
</feature>
<sequence length="419" mass="48998">MYQKLKGTKDIFGKEADIYTFITSTFFDIAKKYNFKYIETPIIDSTELFIRSAGETSDIANKEMYSFLSKSKKNISLRPEGTAPVIRAFVENNLHREGFNKLFYYGNMYRYERPQKGRYREFRQGGIECFSPASSDVDFEVIELGYRFLNKLQINNFILEINNLGTKDTRENYLTDLKKYFEQHKEKLTEQNLIRLEKNVLRILDDKEQANEEFILNCPKITDFLSDEESNQYKQLLNKLEKNNIPYKINPMLVRGLDYYNNIVFEFVSNSKALGAKSTILAGGRYDGMVQQFGGEDVSSIGFAFGAERLVEIINCENNYIPNNELEILIAYLNDNEKDSVIKLASVLRDHFSVELFYEELNIKKLFKKANKLNPRVLIFKELDSENTEFKIKFLKQNKEITLNAQDIDEFISEIKKEL</sequence>
<keyword evidence="3" id="KW-0030">Aminoacyl-tRNA synthetase</keyword>
<feature type="domain" description="Aminoacyl-transfer RNA synthetases class-II family profile" evidence="5">
    <location>
        <begin position="1"/>
        <end position="322"/>
    </location>
</feature>
<dbReference type="Gene3D" id="3.30.930.10">
    <property type="entry name" value="Bira Bifunctional Protein, Domain 2"/>
    <property type="match status" value="1"/>
</dbReference>
<dbReference type="Proteomes" id="UP000501060">
    <property type="component" value="Chromosome"/>
</dbReference>
<feature type="binding site" evidence="4">
    <location>
        <position position="255"/>
    </location>
    <ligand>
        <name>L-histidine</name>
        <dbReference type="ChEBI" id="CHEBI:57595"/>
    </ligand>
</feature>
<dbReference type="RefSeq" id="WP_169605065.1">
    <property type="nucleotide sequence ID" value="NZ_CP051481.1"/>
</dbReference>
<comment type="similarity">
    <text evidence="1 3">Belongs to the class-II aminoacyl-tRNA synthetase family.</text>
</comment>
<dbReference type="SUPFAM" id="SSF52954">
    <property type="entry name" value="Class II aaRS ABD-related"/>
    <property type="match status" value="1"/>
</dbReference>
<dbReference type="InterPro" id="IPR041715">
    <property type="entry name" value="HisRS-like_core"/>
</dbReference>
<dbReference type="GO" id="GO:0005737">
    <property type="term" value="C:cytoplasm"/>
    <property type="evidence" value="ECO:0007669"/>
    <property type="project" value="UniProtKB-SubCell"/>
</dbReference>
<keyword evidence="2 3" id="KW-0067">ATP-binding</keyword>
<proteinExistence type="inferred from homology"/>
<comment type="subcellular location">
    <subcellularLocation>
        <location evidence="3">Cytoplasm</location>
    </subcellularLocation>
</comment>
<evidence type="ECO:0000256" key="4">
    <source>
        <dbReference type="PIRSR" id="PIRSR001549-1"/>
    </source>
</evidence>
<dbReference type="InterPro" id="IPR036621">
    <property type="entry name" value="Anticodon-bd_dom_sf"/>
</dbReference>
<dbReference type="Gene3D" id="3.40.50.800">
    <property type="entry name" value="Anticodon-binding domain"/>
    <property type="match status" value="1"/>
</dbReference>
<dbReference type="PANTHER" id="PTHR43707:SF1">
    <property type="entry name" value="HISTIDINE--TRNA LIGASE, MITOCHONDRIAL-RELATED"/>
    <property type="match status" value="1"/>
</dbReference>
<dbReference type="KEGG" id="mphe:HGG69_01625"/>
<dbReference type="PROSITE" id="PS50862">
    <property type="entry name" value="AA_TRNA_LIGASE_II"/>
    <property type="match status" value="1"/>
</dbReference>
<dbReference type="InterPro" id="IPR006195">
    <property type="entry name" value="aa-tRNA-synth_II"/>
</dbReference>
<keyword evidence="3" id="KW-0963">Cytoplasm</keyword>
<dbReference type="InterPro" id="IPR045864">
    <property type="entry name" value="aa-tRNA-synth_II/BPL/LPL"/>
</dbReference>
<feature type="binding site" evidence="4">
    <location>
        <position position="124"/>
    </location>
    <ligand>
        <name>L-histidine</name>
        <dbReference type="ChEBI" id="CHEBI:57595"/>
    </ligand>
</feature>
<dbReference type="Pfam" id="PF13393">
    <property type="entry name" value="tRNA-synt_His"/>
    <property type="match status" value="1"/>
</dbReference>
<keyword evidence="3" id="KW-0547">Nucleotide-binding</keyword>
<dbReference type="GO" id="GO:0004821">
    <property type="term" value="F:histidine-tRNA ligase activity"/>
    <property type="evidence" value="ECO:0007669"/>
    <property type="project" value="UniProtKB-UniRule"/>
</dbReference>
<dbReference type="EC" id="6.1.1.21" evidence="3"/>
<dbReference type="HAMAP" id="MF_00127">
    <property type="entry name" value="His_tRNA_synth"/>
    <property type="match status" value="1"/>
</dbReference>
<reference evidence="6 7" key="1">
    <citation type="submission" date="2020-04" db="EMBL/GenBank/DDBJ databases">
        <title>Novel Mycoplasma species detected in Phocoena phocoena (harbor porpoise) from the USA.</title>
        <authorList>
            <person name="Volokhov D.V."/>
        </authorList>
    </citation>
    <scope>NUCLEOTIDE SEQUENCE [LARGE SCALE GENOMIC DNA]</scope>
    <source>
        <strain evidence="6 7">Phocoena C-264-GEN</strain>
    </source>
</reference>
<protein>
    <recommendedName>
        <fullName evidence="3">Histidine--tRNA ligase</fullName>
        <ecNumber evidence="3">6.1.1.21</ecNumber>
    </recommendedName>
    <alternativeName>
        <fullName evidence="3">Histidyl-tRNA synthetase</fullName>
        <shortName evidence="3">HisRS</shortName>
    </alternativeName>
</protein>
<dbReference type="CDD" id="cd00773">
    <property type="entry name" value="HisRS-like_core"/>
    <property type="match status" value="1"/>
</dbReference>
<feature type="binding site" evidence="4">
    <location>
        <begin position="80"/>
        <end position="82"/>
    </location>
    <ligand>
        <name>L-histidine</name>
        <dbReference type="ChEBI" id="CHEBI:57595"/>
    </ligand>
</feature>
<feature type="binding site" evidence="4">
    <location>
        <position position="110"/>
    </location>
    <ligand>
        <name>L-histidine</name>
        <dbReference type="ChEBI" id="CHEBI:57595"/>
    </ligand>
</feature>
<dbReference type="SUPFAM" id="SSF55681">
    <property type="entry name" value="Class II aaRS and biotin synthetases"/>
    <property type="match status" value="1"/>
</dbReference>
<evidence type="ECO:0000313" key="7">
    <source>
        <dbReference type="Proteomes" id="UP000501060"/>
    </source>
</evidence>
<dbReference type="EMBL" id="CP051481">
    <property type="protein sequence ID" value="QJG67014.1"/>
    <property type="molecule type" value="Genomic_DNA"/>
</dbReference>
<dbReference type="GO" id="GO:0006427">
    <property type="term" value="P:histidyl-tRNA aminoacylation"/>
    <property type="evidence" value="ECO:0007669"/>
    <property type="project" value="UniProtKB-UniRule"/>
</dbReference>
<keyword evidence="3 6" id="KW-0436">Ligase</keyword>
<comment type="catalytic activity">
    <reaction evidence="3">
        <text>tRNA(His) + L-histidine + ATP = L-histidyl-tRNA(His) + AMP + diphosphate + H(+)</text>
        <dbReference type="Rhea" id="RHEA:17313"/>
        <dbReference type="Rhea" id="RHEA-COMP:9665"/>
        <dbReference type="Rhea" id="RHEA-COMP:9689"/>
        <dbReference type="ChEBI" id="CHEBI:15378"/>
        <dbReference type="ChEBI" id="CHEBI:30616"/>
        <dbReference type="ChEBI" id="CHEBI:33019"/>
        <dbReference type="ChEBI" id="CHEBI:57595"/>
        <dbReference type="ChEBI" id="CHEBI:78442"/>
        <dbReference type="ChEBI" id="CHEBI:78527"/>
        <dbReference type="ChEBI" id="CHEBI:456215"/>
        <dbReference type="EC" id="6.1.1.21"/>
    </reaction>
</comment>
<dbReference type="AlphaFoldDB" id="A0A858U1L9"/>
<comment type="subunit">
    <text evidence="3">Homodimer.</text>
</comment>
<accession>A0A858U1L9</accession>
<feature type="binding site" evidence="4">
    <location>
        <position position="128"/>
    </location>
    <ligand>
        <name>L-histidine</name>
        <dbReference type="ChEBI" id="CHEBI:57595"/>
    </ligand>
</feature>
<dbReference type="NCBIfam" id="TIGR00442">
    <property type="entry name" value="hisS"/>
    <property type="match status" value="1"/>
</dbReference>
<evidence type="ECO:0000256" key="1">
    <source>
        <dbReference type="ARBA" id="ARBA00008226"/>
    </source>
</evidence>
<evidence type="ECO:0000259" key="5">
    <source>
        <dbReference type="PROSITE" id="PS50862"/>
    </source>
</evidence>
<dbReference type="InterPro" id="IPR004516">
    <property type="entry name" value="HisRS/HisZ"/>
</dbReference>